<dbReference type="InterPro" id="IPR022248">
    <property type="entry name" value="TNF_rcpt_RELT"/>
</dbReference>
<keyword evidence="3" id="KW-1003">Cell membrane</keyword>
<dbReference type="AlphaFoldDB" id="A0A6P8PIE3"/>
<dbReference type="Proteomes" id="UP000515159">
    <property type="component" value="Chromosome 18"/>
</dbReference>
<protein>
    <submittedName>
        <fullName evidence="10">RELT-like protein 2</fullName>
    </submittedName>
</protein>
<feature type="region of interest" description="Disordered" evidence="7">
    <location>
        <begin position="309"/>
        <end position="331"/>
    </location>
</feature>
<feature type="region of interest" description="Disordered" evidence="7">
    <location>
        <begin position="58"/>
        <end position="77"/>
    </location>
</feature>
<evidence type="ECO:0000256" key="2">
    <source>
        <dbReference type="ARBA" id="ARBA00008688"/>
    </source>
</evidence>
<keyword evidence="6 8" id="KW-0472">Membrane</keyword>
<dbReference type="InParanoid" id="A0A6P8PIE3"/>
<dbReference type="InterPro" id="IPR042313">
    <property type="entry name" value="RELL2"/>
</dbReference>
<gene>
    <name evidence="10" type="primary">RELL2</name>
</gene>
<keyword evidence="9" id="KW-1185">Reference proteome</keyword>
<feature type="region of interest" description="Disordered" evidence="7">
    <location>
        <begin position="147"/>
        <end position="239"/>
    </location>
</feature>
<dbReference type="OrthoDB" id="9353106at2759"/>
<organism evidence="9 10">
    <name type="scientific">Geotrypetes seraphini</name>
    <name type="common">Gaboon caecilian</name>
    <name type="synonym">Caecilia seraphini</name>
    <dbReference type="NCBI Taxonomy" id="260995"/>
    <lineage>
        <taxon>Eukaryota</taxon>
        <taxon>Metazoa</taxon>
        <taxon>Chordata</taxon>
        <taxon>Craniata</taxon>
        <taxon>Vertebrata</taxon>
        <taxon>Euteleostomi</taxon>
        <taxon>Amphibia</taxon>
        <taxon>Gymnophiona</taxon>
        <taxon>Geotrypetes</taxon>
    </lineage>
</organism>
<dbReference type="KEGG" id="gsh:117351876"/>
<feature type="transmembrane region" description="Helical" evidence="8">
    <location>
        <begin position="20"/>
        <end position="42"/>
    </location>
</feature>
<dbReference type="GO" id="GO:1900745">
    <property type="term" value="P:positive regulation of p38MAPK cascade"/>
    <property type="evidence" value="ECO:0007669"/>
    <property type="project" value="InterPro"/>
</dbReference>
<evidence type="ECO:0000313" key="10">
    <source>
        <dbReference type="RefSeq" id="XP_033783619.1"/>
    </source>
</evidence>
<dbReference type="GeneID" id="117351876"/>
<reference evidence="10" key="1">
    <citation type="submission" date="2025-08" db="UniProtKB">
        <authorList>
            <consortium name="RefSeq"/>
        </authorList>
    </citation>
    <scope>IDENTIFICATION</scope>
</reference>
<evidence type="ECO:0000256" key="1">
    <source>
        <dbReference type="ARBA" id="ARBA00004162"/>
    </source>
</evidence>
<dbReference type="PANTHER" id="PTHR31481">
    <property type="entry name" value="RELT-LIKE PROTEIN 2 RELL2"/>
    <property type="match status" value="1"/>
</dbReference>
<dbReference type="CTD" id="285613"/>
<name>A0A6P8PIE3_GEOSA</name>
<feature type="compositionally biased region" description="Basic and acidic residues" evidence="7">
    <location>
        <begin position="311"/>
        <end position="331"/>
    </location>
</feature>
<evidence type="ECO:0000256" key="6">
    <source>
        <dbReference type="ARBA" id="ARBA00023136"/>
    </source>
</evidence>
<sequence>MAEEASMEDEEADPQQNPYMLFLLVLVFFFTGLLGFLICHVLKKKGYRCRTFPDDLDPETKDALKESQSNTEDASNEDTVERIVKCIIQNEANAEALKQMLGDNEGEVPVVPSLCPHRNSQDAGPPHHHTVHLGSTLTPCIHCKKKSRLHRMGRSKEGKSKPQPGEVTVFSVGRFRVTHIGKKPSFQESHDDPPSDASSKHNISDQVHEGKKTEATSKGCSKNGPVQHGTAPNGSQKKGLIGRKFSKEHVLYDDAQNTDVANVKAEEFQASVTKENESQEESIKLCMNKQRRNSCPHQALGEGGTVAVTETEEHSDSKVTLDRKQDVEKNI</sequence>
<proteinExistence type="inferred from homology"/>
<evidence type="ECO:0000256" key="4">
    <source>
        <dbReference type="ARBA" id="ARBA00022692"/>
    </source>
</evidence>
<evidence type="ECO:0000313" key="9">
    <source>
        <dbReference type="Proteomes" id="UP000515159"/>
    </source>
</evidence>
<accession>A0A6P8PIE3</accession>
<keyword evidence="4 8" id="KW-0812">Transmembrane</keyword>
<comment type="subcellular location">
    <subcellularLocation>
        <location evidence="1">Cell membrane</location>
        <topology evidence="1">Single-pass membrane protein</topology>
    </subcellularLocation>
</comment>
<evidence type="ECO:0000256" key="8">
    <source>
        <dbReference type="SAM" id="Phobius"/>
    </source>
</evidence>
<dbReference type="GO" id="GO:0005886">
    <property type="term" value="C:plasma membrane"/>
    <property type="evidence" value="ECO:0007669"/>
    <property type="project" value="UniProtKB-SubCell"/>
</dbReference>
<evidence type="ECO:0000256" key="5">
    <source>
        <dbReference type="ARBA" id="ARBA00022989"/>
    </source>
</evidence>
<dbReference type="RefSeq" id="XP_033783619.1">
    <property type="nucleotide sequence ID" value="XM_033927728.1"/>
</dbReference>
<dbReference type="Pfam" id="PF12606">
    <property type="entry name" value="RELT"/>
    <property type="match status" value="1"/>
</dbReference>
<dbReference type="FunCoup" id="A0A6P8PIE3">
    <property type="interactions" value="121"/>
</dbReference>
<keyword evidence="5 8" id="KW-1133">Transmembrane helix</keyword>
<evidence type="ECO:0000256" key="3">
    <source>
        <dbReference type="ARBA" id="ARBA00022475"/>
    </source>
</evidence>
<dbReference type="PANTHER" id="PTHR31481:SF0">
    <property type="entry name" value="RELT-LIKE PROTEIN 2"/>
    <property type="match status" value="1"/>
</dbReference>
<feature type="compositionally biased region" description="Basic and acidic residues" evidence="7">
    <location>
        <begin position="188"/>
        <end position="215"/>
    </location>
</feature>
<comment type="similarity">
    <text evidence="2">Belongs to the RELT family.</text>
</comment>
<dbReference type="GO" id="GO:0010811">
    <property type="term" value="P:positive regulation of cell-substrate adhesion"/>
    <property type="evidence" value="ECO:0007669"/>
    <property type="project" value="TreeGrafter"/>
</dbReference>
<evidence type="ECO:0000256" key="7">
    <source>
        <dbReference type="SAM" id="MobiDB-lite"/>
    </source>
</evidence>